<evidence type="ECO:0000313" key="4">
    <source>
        <dbReference type="Proteomes" id="UP000548582"/>
    </source>
</evidence>
<accession>A0A848EDH7</accession>
<evidence type="ECO:0000313" key="3">
    <source>
        <dbReference type="EMBL" id="NMJ41375.1"/>
    </source>
</evidence>
<dbReference type="EMBL" id="JABBKX010000002">
    <property type="protein sequence ID" value="NMJ41375.1"/>
    <property type="molecule type" value="Genomic_DNA"/>
</dbReference>
<dbReference type="SUPFAM" id="SSF50494">
    <property type="entry name" value="Trypsin-like serine proteases"/>
    <property type="match status" value="1"/>
</dbReference>
<dbReference type="InterPro" id="IPR001940">
    <property type="entry name" value="Peptidase_S1C"/>
</dbReference>
<dbReference type="PRINTS" id="PR00834">
    <property type="entry name" value="PROTEASES2C"/>
</dbReference>
<dbReference type="Gene3D" id="2.40.10.10">
    <property type="entry name" value="Trypsin-like serine proteases"/>
    <property type="match status" value="2"/>
</dbReference>
<dbReference type="InterPro" id="IPR009003">
    <property type="entry name" value="Peptidase_S1_PA"/>
</dbReference>
<keyword evidence="4" id="KW-1185">Reference proteome</keyword>
<evidence type="ECO:0000256" key="1">
    <source>
        <dbReference type="SAM" id="MobiDB-lite"/>
    </source>
</evidence>
<dbReference type="Pfam" id="PF13365">
    <property type="entry name" value="Trypsin_2"/>
    <property type="match status" value="1"/>
</dbReference>
<dbReference type="GO" id="GO:0004252">
    <property type="term" value="F:serine-type endopeptidase activity"/>
    <property type="evidence" value="ECO:0007669"/>
    <property type="project" value="InterPro"/>
</dbReference>
<feature type="chain" id="PRO_5032474683" evidence="2">
    <location>
        <begin position="26"/>
        <end position="359"/>
    </location>
</feature>
<name>A0A848EDH7_9PROT</name>
<feature type="signal peptide" evidence="2">
    <location>
        <begin position="1"/>
        <end position="25"/>
    </location>
</feature>
<dbReference type="Proteomes" id="UP000548582">
    <property type="component" value="Unassembled WGS sequence"/>
</dbReference>
<protein>
    <submittedName>
        <fullName evidence="3">Trypsin-like peptidase domain-containing protein</fullName>
    </submittedName>
</protein>
<dbReference type="PANTHER" id="PTHR43019">
    <property type="entry name" value="SERINE ENDOPROTEASE DEGS"/>
    <property type="match status" value="1"/>
</dbReference>
<proteinExistence type="predicted"/>
<sequence>MNRSMRLVIAAALLASGLVAAPALAQNEPFRIVNRTPEVAVGLFAVRTGRTEWGSNLLNRGPLGPGQTFALRPSEGAGCAFDLRLVLQAGQDVIQRNVDICTNRTVVMAAPAPVLAMPSLPGLPDRKPAPEGVAGALPPPPAGTARPNPNARVSTGTGFVVGNGAILTNHHVIDGCQRVFVRTPDNRTLPAQVPAADARRDLALVRVTGEAGPVLSFRSNPVRRGESVVTYGFPLAGLLSSGPTLTTGEVSALSGLGDNQQQFQISAPVQQGNSGGPLLDRQGNVIGVVVSKLNAARIAQRTGDIPQNVNFAVKGTEAVDFLRRNGVTPQMRESASVERPAAEVGEQVHPSTVFIRCEK</sequence>
<dbReference type="PANTHER" id="PTHR43019:SF23">
    <property type="entry name" value="PROTEASE DO-LIKE 5, CHLOROPLASTIC"/>
    <property type="match status" value="1"/>
</dbReference>
<keyword evidence="2" id="KW-0732">Signal</keyword>
<comment type="caution">
    <text evidence="3">The sequence shown here is derived from an EMBL/GenBank/DDBJ whole genome shotgun (WGS) entry which is preliminary data.</text>
</comment>
<dbReference type="GO" id="GO:0006508">
    <property type="term" value="P:proteolysis"/>
    <property type="evidence" value="ECO:0007669"/>
    <property type="project" value="InterPro"/>
</dbReference>
<gene>
    <name evidence="3" type="ORF">GWK16_09000</name>
</gene>
<evidence type="ECO:0000256" key="2">
    <source>
        <dbReference type="SAM" id="SignalP"/>
    </source>
</evidence>
<dbReference type="AlphaFoldDB" id="A0A848EDH7"/>
<dbReference type="InterPro" id="IPR043504">
    <property type="entry name" value="Peptidase_S1_PA_chymotrypsin"/>
</dbReference>
<feature type="region of interest" description="Disordered" evidence="1">
    <location>
        <begin position="122"/>
        <end position="148"/>
    </location>
</feature>
<organism evidence="3 4">
    <name type="scientific">Neoroseomonas marina</name>
    <dbReference type="NCBI Taxonomy" id="1232220"/>
    <lineage>
        <taxon>Bacteria</taxon>
        <taxon>Pseudomonadati</taxon>
        <taxon>Pseudomonadota</taxon>
        <taxon>Alphaproteobacteria</taxon>
        <taxon>Acetobacterales</taxon>
        <taxon>Acetobacteraceae</taxon>
        <taxon>Neoroseomonas</taxon>
    </lineage>
</organism>
<reference evidence="3 4" key="1">
    <citation type="submission" date="2020-03" db="EMBL/GenBank/DDBJ databases">
        <authorList>
            <person name="Sun Q."/>
        </authorList>
    </citation>
    <scope>NUCLEOTIDE SEQUENCE [LARGE SCALE GENOMIC DNA]</scope>
    <source>
        <strain evidence="3 4">JC162</strain>
    </source>
</reference>